<accession>A0A8X6T3Q5</accession>
<proteinExistence type="predicted"/>
<protein>
    <submittedName>
        <fullName evidence="1">DUF1758 domain-containing protein</fullName>
    </submittedName>
</protein>
<name>A0A8X6T3Q5_NEPPI</name>
<evidence type="ECO:0000313" key="2">
    <source>
        <dbReference type="Proteomes" id="UP000887013"/>
    </source>
</evidence>
<evidence type="ECO:0000313" key="1">
    <source>
        <dbReference type="EMBL" id="GFS78126.1"/>
    </source>
</evidence>
<keyword evidence="2" id="KW-1185">Reference proteome</keyword>
<gene>
    <name evidence="1" type="primary">AVEN_207724_1</name>
    <name evidence="1" type="ORF">NPIL_213601</name>
</gene>
<dbReference type="AlphaFoldDB" id="A0A8X6T3Q5"/>
<reference evidence="1" key="1">
    <citation type="submission" date="2020-08" db="EMBL/GenBank/DDBJ databases">
        <title>Multicomponent nature underlies the extraordinary mechanical properties of spider dragline silk.</title>
        <authorList>
            <person name="Kono N."/>
            <person name="Nakamura H."/>
            <person name="Mori M."/>
            <person name="Yoshida Y."/>
            <person name="Ohtoshi R."/>
            <person name="Malay A.D."/>
            <person name="Moran D.A.P."/>
            <person name="Tomita M."/>
            <person name="Numata K."/>
            <person name="Arakawa K."/>
        </authorList>
    </citation>
    <scope>NUCLEOTIDE SEQUENCE</scope>
</reference>
<comment type="caution">
    <text evidence="1">The sequence shown here is derived from an EMBL/GenBank/DDBJ whole genome shotgun (WGS) entry which is preliminary data.</text>
</comment>
<dbReference type="OrthoDB" id="6430362at2759"/>
<sequence>MWDLDSFSIFDPIERKPSKFWEEEALTHLRKSIKVNKDQRYDVALPWLVGYLPLYDDYDKAELRLRSITKRLNKENAFDSYDNVFHQWQKDGIIEIVTGNELSELSHYLSHHPLIKLLSATTKIRLVFNASSKQPGYASLNECLSVGPNLIQQIPSLLNRFRSFGVTADIKQAFL</sequence>
<dbReference type="PANTHER" id="PTHR47331">
    <property type="entry name" value="PHD-TYPE DOMAIN-CONTAINING PROTEIN"/>
    <property type="match status" value="1"/>
</dbReference>
<dbReference type="Proteomes" id="UP000887013">
    <property type="component" value="Unassembled WGS sequence"/>
</dbReference>
<dbReference type="EMBL" id="BMAW01002351">
    <property type="protein sequence ID" value="GFS78126.1"/>
    <property type="molecule type" value="Genomic_DNA"/>
</dbReference>
<dbReference type="PANTHER" id="PTHR47331:SF5">
    <property type="entry name" value="RIBONUCLEASE H"/>
    <property type="match status" value="1"/>
</dbReference>
<organism evidence="1 2">
    <name type="scientific">Nephila pilipes</name>
    <name type="common">Giant wood spider</name>
    <name type="synonym">Nephila maculata</name>
    <dbReference type="NCBI Taxonomy" id="299642"/>
    <lineage>
        <taxon>Eukaryota</taxon>
        <taxon>Metazoa</taxon>
        <taxon>Ecdysozoa</taxon>
        <taxon>Arthropoda</taxon>
        <taxon>Chelicerata</taxon>
        <taxon>Arachnida</taxon>
        <taxon>Araneae</taxon>
        <taxon>Araneomorphae</taxon>
        <taxon>Entelegynae</taxon>
        <taxon>Araneoidea</taxon>
        <taxon>Nephilidae</taxon>
        <taxon>Nephila</taxon>
    </lineage>
</organism>